<keyword evidence="1" id="KW-0812">Transmembrane</keyword>
<keyword evidence="3" id="KW-1185">Reference proteome</keyword>
<name>A0ABX0JEH8_9BACL</name>
<proteinExistence type="predicted"/>
<organism evidence="2 3">
    <name type="scientific">Paenibacillus agricola</name>
    <dbReference type="NCBI Taxonomy" id="2716264"/>
    <lineage>
        <taxon>Bacteria</taxon>
        <taxon>Bacillati</taxon>
        <taxon>Bacillota</taxon>
        <taxon>Bacilli</taxon>
        <taxon>Bacillales</taxon>
        <taxon>Paenibacillaceae</taxon>
        <taxon>Paenibacillus</taxon>
    </lineage>
</organism>
<dbReference type="EMBL" id="JAAOIW010000010">
    <property type="protein sequence ID" value="NHN33103.1"/>
    <property type="molecule type" value="Genomic_DNA"/>
</dbReference>
<feature type="transmembrane region" description="Helical" evidence="1">
    <location>
        <begin position="265"/>
        <end position="283"/>
    </location>
</feature>
<sequence length="304" mass="34817">MEGAEGTIGKYFDLYAVLGGFLGIFICLLYAGAAYLVHRRLRTPLSVKYMSRLQYIRLKTWLQHPELDQQLGRTGYPLGLNALKIQSIRYGGALLWLLNSLYEFSFHWDMQSLPAVLLQLWGPVVLLLATNTKASLLTYFLKKWREIDDGEKNRELFMIYSMIADELKGIGRRRLNLHTMLTKLRDYTVRIKPSLNKGLRIFDEGAAVALQAIGEDIGTKEAKELCKLLADLEMAPPEDISALVEAREESYTQLLRENRRRRRKFFGSLAYAAAFSPLLIYLWNALNIAQQYVTDLARSTNHFG</sequence>
<evidence type="ECO:0000313" key="3">
    <source>
        <dbReference type="Proteomes" id="UP001165962"/>
    </source>
</evidence>
<keyword evidence="1" id="KW-1133">Transmembrane helix</keyword>
<dbReference type="RefSeq" id="WP_166153397.1">
    <property type="nucleotide sequence ID" value="NZ_JAAOIW010000010.1"/>
</dbReference>
<comment type="caution">
    <text evidence="2">The sequence shown here is derived from an EMBL/GenBank/DDBJ whole genome shotgun (WGS) entry which is preliminary data.</text>
</comment>
<keyword evidence="1" id="KW-0472">Membrane</keyword>
<reference evidence="2" key="1">
    <citation type="submission" date="2020-03" db="EMBL/GenBank/DDBJ databases">
        <title>Draft sequencing of Paenibacilllus sp. S3N08.</title>
        <authorList>
            <person name="Kim D.-U."/>
        </authorList>
    </citation>
    <scope>NUCLEOTIDE SEQUENCE</scope>
    <source>
        <strain evidence="2">S3N08</strain>
    </source>
</reference>
<gene>
    <name evidence="2" type="ORF">G9U52_25120</name>
</gene>
<protein>
    <recommendedName>
        <fullName evidence="4">Type II secretion system protein GspF domain-containing protein</fullName>
    </recommendedName>
</protein>
<evidence type="ECO:0008006" key="4">
    <source>
        <dbReference type="Google" id="ProtNLM"/>
    </source>
</evidence>
<dbReference type="Proteomes" id="UP001165962">
    <property type="component" value="Unassembled WGS sequence"/>
</dbReference>
<evidence type="ECO:0000313" key="2">
    <source>
        <dbReference type="EMBL" id="NHN33103.1"/>
    </source>
</evidence>
<accession>A0ABX0JEH8</accession>
<feature type="transmembrane region" description="Helical" evidence="1">
    <location>
        <begin position="14"/>
        <end position="37"/>
    </location>
</feature>
<evidence type="ECO:0000256" key="1">
    <source>
        <dbReference type="SAM" id="Phobius"/>
    </source>
</evidence>